<evidence type="ECO:0000313" key="2">
    <source>
        <dbReference type="EMBL" id="KAA6341772.1"/>
    </source>
</evidence>
<dbReference type="EMBL" id="SNRY01000366">
    <property type="protein sequence ID" value="KAA6341772.1"/>
    <property type="molecule type" value="Genomic_DNA"/>
</dbReference>
<dbReference type="SUPFAM" id="SSF48452">
    <property type="entry name" value="TPR-like"/>
    <property type="match status" value="1"/>
</dbReference>
<protein>
    <recommendedName>
        <fullName evidence="3">Tetratricopeptide repeat protein</fullName>
    </recommendedName>
</protein>
<feature type="region of interest" description="Disordered" evidence="1">
    <location>
        <begin position="422"/>
        <end position="441"/>
    </location>
</feature>
<evidence type="ECO:0000256" key="1">
    <source>
        <dbReference type="SAM" id="MobiDB-lite"/>
    </source>
</evidence>
<dbReference type="InterPro" id="IPR011659">
    <property type="entry name" value="WD40"/>
</dbReference>
<proteinExistence type="predicted"/>
<feature type="compositionally biased region" description="Polar residues" evidence="1">
    <location>
        <begin position="422"/>
        <end position="433"/>
    </location>
</feature>
<dbReference type="Gene3D" id="1.25.40.10">
    <property type="entry name" value="Tetratricopeptide repeat domain"/>
    <property type="match status" value="1"/>
</dbReference>
<dbReference type="AlphaFoldDB" id="A0A5J4S7U8"/>
<dbReference type="InterPro" id="IPR011990">
    <property type="entry name" value="TPR-like_helical_dom_sf"/>
</dbReference>
<evidence type="ECO:0008006" key="3">
    <source>
        <dbReference type="Google" id="ProtNLM"/>
    </source>
</evidence>
<comment type="caution">
    <text evidence="2">The sequence shown here is derived from an EMBL/GenBank/DDBJ whole genome shotgun (WGS) entry which is preliminary data.</text>
</comment>
<sequence>MNIKKCALFALTSFLLCSILSVSAQTLEQAKTMFINKQYDKAKPVFQKYLKGAPTNANYNYWYGVCCLKTGETVESIKPLEVAVKKDIQNAPFFLGEAYKELWYFDDAARCYETYIKALKKKNENTYETEKLLDECKIYARMLKGVEDVCIVDSFVVDKENFLKAYKISEESGKLYTYKEFFKTSGNREATVYETERGNIVYYSERGNDNTLSLNTRIKMQDGWSKPIPFPNMINDSANINYPFVLTDGITIYYASDGNGSLGGYDIFVTRYNSGAESYLTPENLGMPFNSSFNDYMYVIDEYNNLGWFASDRYQPDDKVCVYVFVPNKFKKTYNYESIKHTDIISLSQLRSLKETWKDERVVAQAKSSLKEVLNQKPKQEKVIDFEFIIDDKSTYYSLNEFKSIHARELFTKYKQLERDYQQQTEKLNQQREQYAHANKGEQTKLSPGILELEKRVYKMSEELDRLIVNVRYEEKNITKK</sequence>
<accession>A0A5J4S7U8</accession>
<name>A0A5J4S7U8_9ZZZZ</name>
<gene>
    <name evidence="2" type="ORF">EZS27_010439</name>
</gene>
<dbReference type="Pfam" id="PF07676">
    <property type="entry name" value="PD40"/>
    <property type="match status" value="1"/>
</dbReference>
<organism evidence="2">
    <name type="scientific">termite gut metagenome</name>
    <dbReference type="NCBI Taxonomy" id="433724"/>
    <lineage>
        <taxon>unclassified sequences</taxon>
        <taxon>metagenomes</taxon>
        <taxon>organismal metagenomes</taxon>
    </lineage>
</organism>
<reference evidence="2" key="1">
    <citation type="submission" date="2019-03" db="EMBL/GenBank/DDBJ databases">
        <title>Single cell metagenomics reveals metabolic interactions within the superorganism composed of flagellate Streblomastix strix and complex community of Bacteroidetes bacteria on its surface.</title>
        <authorList>
            <person name="Treitli S.C."/>
            <person name="Kolisko M."/>
            <person name="Husnik F."/>
            <person name="Keeling P."/>
            <person name="Hampl V."/>
        </authorList>
    </citation>
    <scope>NUCLEOTIDE SEQUENCE</scope>
    <source>
        <strain evidence="2">STM</strain>
    </source>
</reference>